<dbReference type="EMBL" id="JBHUKR010000006">
    <property type="protein sequence ID" value="MFD2417104.1"/>
    <property type="molecule type" value="Genomic_DNA"/>
</dbReference>
<dbReference type="Proteomes" id="UP001597417">
    <property type="component" value="Unassembled WGS sequence"/>
</dbReference>
<comment type="similarity">
    <text evidence="1 3">Belongs to the glyceraldehyde-3-phosphate dehydrogenase family.</text>
</comment>
<dbReference type="PRINTS" id="PR00078">
    <property type="entry name" value="G3PDHDRGNASE"/>
</dbReference>
<evidence type="ECO:0000313" key="6">
    <source>
        <dbReference type="Proteomes" id="UP001597417"/>
    </source>
</evidence>
<evidence type="ECO:0000259" key="4">
    <source>
        <dbReference type="SMART" id="SM00846"/>
    </source>
</evidence>
<evidence type="ECO:0000256" key="2">
    <source>
        <dbReference type="ARBA" id="ARBA00023002"/>
    </source>
</evidence>
<dbReference type="SMART" id="SM00846">
    <property type="entry name" value="Gp_dh_N"/>
    <property type="match status" value="1"/>
</dbReference>
<organism evidence="5 6">
    <name type="scientific">Amycolatopsis pigmentata</name>
    <dbReference type="NCBI Taxonomy" id="450801"/>
    <lineage>
        <taxon>Bacteria</taxon>
        <taxon>Bacillati</taxon>
        <taxon>Actinomycetota</taxon>
        <taxon>Actinomycetes</taxon>
        <taxon>Pseudonocardiales</taxon>
        <taxon>Pseudonocardiaceae</taxon>
        <taxon>Amycolatopsis</taxon>
    </lineage>
</organism>
<keyword evidence="2" id="KW-0560">Oxidoreductase</keyword>
<comment type="caution">
    <text evidence="5">The sequence shown here is derived from an EMBL/GenBank/DDBJ whole genome shotgun (WGS) entry which is preliminary data.</text>
</comment>
<dbReference type="NCBIfam" id="TIGR01534">
    <property type="entry name" value="GAPDH-I"/>
    <property type="match status" value="1"/>
</dbReference>
<proteinExistence type="inferred from homology"/>
<dbReference type="PIRSF" id="PIRSF000149">
    <property type="entry name" value="GAP_DH"/>
    <property type="match status" value="1"/>
</dbReference>
<dbReference type="InterPro" id="IPR036291">
    <property type="entry name" value="NAD(P)-bd_dom_sf"/>
</dbReference>
<dbReference type="Pfam" id="PF02800">
    <property type="entry name" value="Gp_dh_C"/>
    <property type="match status" value="1"/>
</dbReference>
<evidence type="ECO:0000256" key="3">
    <source>
        <dbReference type="RuleBase" id="RU000397"/>
    </source>
</evidence>
<dbReference type="SUPFAM" id="SSF55347">
    <property type="entry name" value="Glyceraldehyde-3-phosphate dehydrogenase-like, C-terminal domain"/>
    <property type="match status" value="1"/>
</dbReference>
<evidence type="ECO:0000256" key="1">
    <source>
        <dbReference type="ARBA" id="ARBA00007406"/>
    </source>
</evidence>
<dbReference type="InterPro" id="IPR020831">
    <property type="entry name" value="GlycerAld/Erythrose_P_DH"/>
</dbReference>
<dbReference type="CDD" id="cd18126">
    <property type="entry name" value="GAPDH_I_C"/>
    <property type="match status" value="1"/>
</dbReference>
<dbReference type="InterPro" id="IPR006424">
    <property type="entry name" value="Glyceraldehyde-3-P_DH_1"/>
</dbReference>
<feature type="domain" description="Glyceraldehyde 3-phosphate dehydrogenase NAD(P) binding" evidence="4">
    <location>
        <begin position="3"/>
        <end position="154"/>
    </location>
</feature>
<dbReference type="Pfam" id="PF00044">
    <property type="entry name" value="Gp_dh_N"/>
    <property type="match status" value="1"/>
</dbReference>
<sequence>MTIRLGINGFGRIGRDVLRCLVDQPGRPVEVVAVNDVAPAETLAHLLEHDSTYGRLPERVTAHDSAIEVGDRHIHVFGEHDPARLPWGSLDVDVVIESTGRFRTRDAAAAHLSAGARKVVISAPGKNVDATIVMGINEGVYDPAAHHVVSNASCTTNCVAPMVRVLHEAFGVRRGLMTTIHSYTNDQSLLDGPHKDLRRARSAAVNLIPTSTGAARAIGEVIPALAGRLDGVAVRVPVEDGSLTDLSVELGMPVTAGQVNRAFAEAADGVLKGILRYTEAPIVSRDIIGDPASCVFDASLTKADDHLAKVFGWYDNEWAYALRTLDLVELIGAER</sequence>
<keyword evidence="6" id="KW-1185">Reference proteome</keyword>
<dbReference type="InterPro" id="IPR020829">
    <property type="entry name" value="GlycerAld_3-P_DH_cat"/>
</dbReference>
<dbReference type="PANTHER" id="PTHR43148">
    <property type="entry name" value="GLYCERALDEHYDE-3-PHOSPHATE DEHYDROGENASE 2"/>
    <property type="match status" value="1"/>
</dbReference>
<dbReference type="Gene3D" id="3.40.50.720">
    <property type="entry name" value="NAD(P)-binding Rossmann-like Domain"/>
    <property type="match status" value="1"/>
</dbReference>
<accession>A0ABW5FSA3</accession>
<protein>
    <submittedName>
        <fullName evidence="5">Type I glyceraldehyde-3-phosphate dehydrogenase</fullName>
    </submittedName>
</protein>
<dbReference type="InterPro" id="IPR020828">
    <property type="entry name" value="GlycerAld_3-P_DH_NAD(P)-bd"/>
</dbReference>
<dbReference type="CDD" id="cd05214">
    <property type="entry name" value="GAPDH_I_N"/>
    <property type="match status" value="1"/>
</dbReference>
<name>A0ABW5FSA3_9PSEU</name>
<dbReference type="SUPFAM" id="SSF51735">
    <property type="entry name" value="NAD(P)-binding Rossmann-fold domains"/>
    <property type="match status" value="1"/>
</dbReference>
<reference evidence="6" key="1">
    <citation type="journal article" date="2019" name="Int. J. Syst. Evol. Microbiol.">
        <title>The Global Catalogue of Microorganisms (GCM) 10K type strain sequencing project: providing services to taxonomists for standard genome sequencing and annotation.</title>
        <authorList>
            <consortium name="The Broad Institute Genomics Platform"/>
            <consortium name="The Broad Institute Genome Sequencing Center for Infectious Disease"/>
            <person name="Wu L."/>
            <person name="Ma J."/>
        </authorList>
    </citation>
    <scope>NUCLEOTIDE SEQUENCE [LARGE SCALE GENOMIC DNA]</scope>
    <source>
        <strain evidence="6">CGMCC 4.7645</strain>
    </source>
</reference>
<evidence type="ECO:0000313" key="5">
    <source>
        <dbReference type="EMBL" id="MFD2417104.1"/>
    </source>
</evidence>
<dbReference type="RefSeq" id="WP_378264496.1">
    <property type="nucleotide sequence ID" value="NZ_JBHUKR010000006.1"/>
</dbReference>
<dbReference type="Gene3D" id="3.30.360.10">
    <property type="entry name" value="Dihydrodipicolinate Reductase, domain 2"/>
    <property type="match status" value="1"/>
</dbReference>
<gene>
    <name evidence="5" type="primary">gap</name>
    <name evidence="5" type="ORF">ACFSXZ_12295</name>
</gene>